<keyword evidence="9 10" id="KW-0472">Membrane</keyword>
<accession>A0A437R539</accession>
<evidence type="ECO:0000313" key="11">
    <source>
        <dbReference type="EMBL" id="RVU41899.1"/>
    </source>
</evidence>
<feature type="transmembrane region" description="Helical" evidence="10">
    <location>
        <begin position="102"/>
        <end position="120"/>
    </location>
</feature>
<evidence type="ECO:0000256" key="2">
    <source>
        <dbReference type="ARBA" id="ARBA00004651"/>
    </source>
</evidence>
<gene>
    <name evidence="11" type="ORF">EOE67_01520</name>
</gene>
<keyword evidence="12" id="KW-1185">Reference proteome</keyword>
<dbReference type="GO" id="GO:0034257">
    <property type="term" value="F:nicotinamide riboside transmembrane transporter activity"/>
    <property type="evidence" value="ECO:0007669"/>
    <property type="project" value="InterPro"/>
</dbReference>
<dbReference type="Proteomes" id="UP000283077">
    <property type="component" value="Unassembled WGS sequence"/>
</dbReference>
<dbReference type="RefSeq" id="WP_127697279.1">
    <property type="nucleotide sequence ID" value="NZ_SACS01000001.1"/>
</dbReference>
<dbReference type="NCBIfam" id="TIGR01528">
    <property type="entry name" value="NMN_trans_PnuC"/>
    <property type="match status" value="1"/>
</dbReference>
<evidence type="ECO:0000256" key="9">
    <source>
        <dbReference type="ARBA" id="ARBA00023136"/>
    </source>
</evidence>
<evidence type="ECO:0000256" key="6">
    <source>
        <dbReference type="ARBA" id="ARBA00022475"/>
    </source>
</evidence>
<name>A0A437R539_9GAMM</name>
<evidence type="ECO:0000256" key="1">
    <source>
        <dbReference type="ARBA" id="ARBA00002672"/>
    </source>
</evidence>
<dbReference type="EMBL" id="SACS01000001">
    <property type="protein sequence ID" value="RVU41899.1"/>
    <property type="molecule type" value="Genomic_DNA"/>
</dbReference>
<evidence type="ECO:0000256" key="10">
    <source>
        <dbReference type="SAM" id="Phobius"/>
    </source>
</evidence>
<comment type="subcellular location">
    <subcellularLocation>
        <location evidence="2">Cell membrane</location>
        <topology evidence="2">Multi-pass membrane protein</topology>
    </subcellularLocation>
</comment>
<dbReference type="GO" id="GO:0005886">
    <property type="term" value="C:plasma membrane"/>
    <property type="evidence" value="ECO:0007669"/>
    <property type="project" value="UniProtKB-SubCell"/>
</dbReference>
<dbReference type="AlphaFoldDB" id="A0A437R539"/>
<feature type="transmembrane region" description="Helical" evidence="10">
    <location>
        <begin position="64"/>
        <end position="81"/>
    </location>
</feature>
<dbReference type="PANTHER" id="PTHR36122">
    <property type="entry name" value="NICOTINAMIDE RIBOSIDE TRANSPORTER PNUC"/>
    <property type="match status" value="1"/>
</dbReference>
<evidence type="ECO:0000256" key="7">
    <source>
        <dbReference type="ARBA" id="ARBA00022692"/>
    </source>
</evidence>
<dbReference type="OrthoDB" id="9791248at2"/>
<evidence type="ECO:0000256" key="5">
    <source>
        <dbReference type="ARBA" id="ARBA00022448"/>
    </source>
</evidence>
<evidence type="ECO:0000313" key="12">
    <source>
        <dbReference type="Proteomes" id="UP000283077"/>
    </source>
</evidence>
<comment type="caution">
    <text evidence="11">The sequence shown here is derived from an EMBL/GenBank/DDBJ whole genome shotgun (WGS) entry which is preliminary data.</text>
</comment>
<protein>
    <recommendedName>
        <fullName evidence="4">Nicotinamide riboside transporter PnuC</fullName>
    </recommendedName>
</protein>
<evidence type="ECO:0000256" key="8">
    <source>
        <dbReference type="ARBA" id="ARBA00022989"/>
    </source>
</evidence>
<sequence length="213" mass="24108">MTELLSGIVNGWQLQTSLELMATLMALSYTVLAIRHSLWCWPAAFVSTVLTLQIMLQSQLFTDALLQLYYAGMAIYGWLNWQRLTKQSHGVPQIVNEWGWMPHLKLIAATGTIGLVMGYLMDTYTETDFAYLGSQISCFAVVSTWLVAKKVLSNWLYWVVIDAASIYMYLQKDLYFFSALFVIYTVIAAVGYLAWRSSYQLQQSNKSGICVSG</sequence>
<feature type="transmembrane region" description="Helical" evidence="10">
    <location>
        <begin position="176"/>
        <end position="195"/>
    </location>
</feature>
<dbReference type="PANTHER" id="PTHR36122:SF2">
    <property type="entry name" value="NICOTINAMIDE RIBOSIDE TRANSPORTER PNUC"/>
    <property type="match status" value="1"/>
</dbReference>
<dbReference type="InterPro" id="IPR006419">
    <property type="entry name" value="NMN_transpt_PnuC"/>
</dbReference>
<organism evidence="11 12">
    <name type="scientific">Rheinheimera riviphila</name>
    <dbReference type="NCBI Taxonomy" id="1834037"/>
    <lineage>
        <taxon>Bacteria</taxon>
        <taxon>Pseudomonadati</taxon>
        <taxon>Pseudomonadota</taxon>
        <taxon>Gammaproteobacteria</taxon>
        <taxon>Chromatiales</taxon>
        <taxon>Chromatiaceae</taxon>
        <taxon>Rheinheimera</taxon>
    </lineage>
</organism>
<keyword evidence="8 10" id="KW-1133">Transmembrane helix</keyword>
<feature type="transmembrane region" description="Helical" evidence="10">
    <location>
        <begin position="39"/>
        <end position="58"/>
    </location>
</feature>
<evidence type="ECO:0000256" key="4">
    <source>
        <dbReference type="ARBA" id="ARBA00017522"/>
    </source>
</evidence>
<proteinExistence type="inferred from homology"/>
<keyword evidence="6" id="KW-1003">Cell membrane</keyword>
<keyword evidence="5" id="KW-0813">Transport</keyword>
<comment type="function">
    <text evidence="1">Required for nicotinamide riboside transport across the inner membrane.</text>
</comment>
<keyword evidence="7 10" id="KW-0812">Transmembrane</keyword>
<reference evidence="11 12" key="1">
    <citation type="submission" date="2019-01" db="EMBL/GenBank/DDBJ databases">
        <authorList>
            <person name="Chen W.-M."/>
        </authorList>
    </citation>
    <scope>NUCLEOTIDE SEQUENCE [LARGE SCALE GENOMIC DNA]</scope>
    <source>
        <strain evidence="11 12">KYPC3</strain>
    </source>
</reference>
<evidence type="ECO:0000256" key="3">
    <source>
        <dbReference type="ARBA" id="ARBA00006669"/>
    </source>
</evidence>
<comment type="similarity">
    <text evidence="3">Belongs to the nicotinamide ribonucleoside (NR) uptake permease (TC 4.B.1) family.</text>
</comment>
<dbReference type="Pfam" id="PF04973">
    <property type="entry name" value="NMN_transporter"/>
    <property type="match status" value="1"/>
</dbReference>